<name>A0A1J3CUS9_NOCCA</name>
<dbReference type="PANTHER" id="PTHR33912">
    <property type="entry name" value="OS01G0939400 PROTEIN"/>
    <property type="match status" value="1"/>
</dbReference>
<accession>A0A1J3CUS9</accession>
<dbReference type="InterPro" id="IPR040381">
    <property type="entry name" value="At4g14450-like"/>
</dbReference>
<protein>
    <submittedName>
        <fullName evidence="2">Uncharacterized protein, chloroplastic</fullName>
    </submittedName>
</protein>
<feature type="compositionally biased region" description="Basic and acidic residues" evidence="1">
    <location>
        <begin position="67"/>
        <end position="76"/>
    </location>
</feature>
<gene>
    <name evidence="2" type="ORF">GA_TR1640_c0_g1_i1_g.5032</name>
</gene>
<evidence type="ECO:0000313" key="2">
    <source>
        <dbReference type="EMBL" id="JAU11546.1"/>
    </source>
</evidence>
<evidence type="ECO:0000256" key="1">
    <source>
        <dbReference type="SAM" id="MobiDB-lite"/>
    </source>
</evidence>
<reference evidence="2" key="1">
    <citation type="submission" date="2016-07" db="EMBL/GenBank/DDBJ databases">
        <title>De novo transcriptome assembly of four accessions of the metal hyperaccumulator plant Noccaea caerulescens.</title>
        <authorList>
            <person name="Blande D."/>
            <person name="Halimaa P."/>
            <person name="Tervahauta A.I."/>
            <person name="Aarts M.G."/>
            <person name="Karenlampi S.O."/>
        </authorList>
    </citation>
    <scope>NUCLEOTIDE SEQUENCE</scope>
</reference>
<dbReference type="GO" id="GO:0005634">
    <property type="term" value="C:nucleus"/>
    <property type="evidence" value="ECO:0007669"/>
    <property type="project" value="TreeGrafter"/>
</dbReference>
<proteinExistence type="predicted"/>
<sequence>MDSTMPITSTSGENEQQPNRLHKRAPSLKIELVSVSNLNVAIPLLSPLAPSPTSSLDQSHVHPLQNETEKPEEKKTPVFKKWQHPAGPFCYDYEQQAMFVQPFIPV</sequence>
<dbReference type="GO" id="GO:0005737">
    <property type="term" value="C:cytoplasm"/>
    <property type="evidence" value="ECO:0007669"/>
    <property type="project" value="TreeGrafter"/>
</dbReference>
<organism evidence="2">
    <name type="scientific">Noccaea caerulescens</name>
    <name type="common">Alpine penny-cress</name>
    <name type="synonym">Thlaspi caerulescens</name>
    <dbReference type="NCBI Taxonomy" id="107243"/>
    <lineage>
        <taxon>Eukaryota</taxon>
        <taxon>Viridiplantae</taxon>
        <taxon>Streptophyta</taxon>
        <taxon>Embryophyta</taxon>
        <taxon>Tracheophyta</taxon>
        <taxon>Spermatophyta</taxon>
        <taxon>Magnoliopsida</taxon>
        <taxon>eudicotyledons</taxon>
        <taxon>Gunneridae</taxon>
        <taxon>Pentapetalae</taxon>
        <taxon>rosids</taxon>
        <taxon>malvids</taxon>
        <taxon>Brassicales</taxon>
        <taxon>Brassicaceae</taxon>
        <taxon>Coluteocarpeae</taxon>
        <taxon>Noccaea</taxon>
    </lineage>
</organism>
<feature type="compositionally biased region" description="Polar residues" evidence="1">
    <location>
        <begin position="1"/>
        <end position="19"/>
    </location>
</feature>
<dbReference type="AlphaFoldDB" id="A0A1J3CUS9"/>
<feature type="compositionally biased region" description="Low complexity" evidence="1">
    <location>
        <begin position="47"/>
        <end position="56"/>
    </location>
</feature>
<feature type="region of interest" description="Disordered" evidence="1">
    <location>
        <begin position="1"/>
        <end position="23"/>
    </location>
</feature>
<dbReference type="PANTHER" id="PTHR33912:SF2">
    <property type="entry name" value="PUTATIVE-RELATED"/>
    <property type="match status" value="1"/>
</dbReference>
<feature type="region of interest" description="Disordered" evidence="1">
    <location>
        <begin position="47"/>
        <end position="78"/>
    </location>
</feature>
<dbReference type="EMBL" id="GEVI01020774">
    <property type="protein sequence ID" value="JAU11546.1"/>
    <property type="molecule type" value="Transcribed_RNA"/>
</dbReference>